<accession>A0A1E3Q1F3</accession>
<organism evidence="1 2">
    <name type="scientific">Lipomyces starkeyi NRRL Y-11557</name>
    <dbReference type="NCBI Taxonomy" id="675824"/>
    <lineage>
        <taxon>Eukaryota</taxon>
        <taxon>Fungi</taxon>
        <taxon>Dikarya</taxon>
        <taxon>Ascomycota</taxon>
        <taxon>Saccharomycotina</taxon>
        <taxon>Lipomycetes</taxon>
        <taxon>Lipomycetales</taxon>
        <taxon>Lipomycetaceae</taxon>
        <taxon>Lipomyces</taxon>
    </lineage>
</organism>
<evidence type="ECO:0008006" key="3">
    <source>
        <dbReference type="Google" id="ProtNLM"/>
    </source>
</evidence>
<dbReference type="InterPro" id="IPR029068">
    <property type="entry name" value="Glyas_Bleomycin-R_OHBP_Dase"/>
</dbReference>
<keyword evidence="2" id="KW-1185">Reference proteome</keyword>
<name>A0A1E3Q1F3_LIPST</name>
<sequence length="89" mass="9886">MTISPTINVMLLEHDKFQSFAPKSKTIADSKSSAQMLICICMDSRDEVDAILENAGKAGGKKDTSPLQDNGMMYSRDFEDLDGHVWEVM</sequence>
<gene>
    <name evidence="1" type="ORF">LIPSTDRAFT_74360</name>
</gene>
<reference evidence="1 2" key="1">
    <citation type="journal article" date="2016" name="Proc. Natl. Acad. Sci. U.S.A.">
        <title>Comparative genomics of biotechnologically important yeasts.</title>
        <authorList>
            <person name="Riley R."/>
            <person name="Haridas S."/>
            <person name="Wolfe K.H."/>
            <person name="Lopes M.R."/>
            <person name="Hittinger C.T."/>
            <person name="Goeker M."/>
            <person name="Salamov A.A."/>
            <person name="Wisecaver J.H."/>
            <person name="Long T.M."/>
            <person name="Calvey C.H."/>
            <person name="Aerts A.L."/>
            <person name="Barry K.W."/>
            <person name="Choi C."/>
            <person name="Clum A."/>
            <person name="Coughlan A.Y."/>
            <person name="Deshpande S."/>
            <person name="Douglass A.P."/>
            <person name="Hanson S.J."/>
            <person name="Klenk H.-P."/>
            <person name="LaButti K.M."/>
            <person name="Lapidus A."/>
            <person name="Lindquist E.A."/>
            <person name="Lipzen A.M."/>
            <person name="Meier-Kolthoff J.P."/>
            <person name="Ohm R.A."/>
            <person name="Otillar R.P."/>
            <person name="Pangilinan J.L."/>
            <person name="Peng Y."/>
            <person name="Rokas A."/>
            <person name="Rosa C.A."/>
            <person name="Scheuner C."/>
            <person name="Sibirny A.A."/>
            <person name="Slot J.C."/>
            <person name="Stielow J.B."/>
            <person name="Sun H."/>
            <person name="Kurtzman C.P."/>
            <person name="Blackwell M."/>
            <person name="Grigoriev I.V."/>
            <person name="Jeffries T.W."/>
        </authorList>
    </citation>
    <scope>NUCLEOTIDE SEQUENCE [LARGE SCALE GENOMIC DNA]</scope>
    <source>
        <strain evidence="1 2">NRRL Y-11557</strain>
    </source>
</reference>
<dbReference type="Gene3D" id="3.10.180.10">
    <property type="entry name" value="2,3-Dihydroxybiphenyl 1,2-Dioxygenase, domain 1"/>
    <property type="match status" value="1"/>
</dbReference>
<dbReference type="SUPFAM" id="SSF54593">
    <property type="entry name" value="Glyoxalase/Bleomycin resistance protein/Dihydroxybiphenyl dioxygenase"/>
    <property type="match status" value="1"/>
</dbReference>
<protein>
    <recommendedName>
        <fullName evidence="3">VOC domain-containing protein</fullName>
    </recommendedName>
</protein>
<dbReference type="AlphaFoldDB" id="A0A1E3Q1F3"/>
<dbReference type="EMBL" id="KV454299">
    <property type="protein sequence ID" value="ODQ70867.1"/>
    <property type="molecule type" value="Genomic_DNA"/>
</dbReference>
<evidence type="ECO:0000313" key="1">
    <source>
        <dbReference type="EMBL" id="ODQ70867.1"/>
    </source>
</evidence>
<dbReference type="OrthoDB" id="4181370at2759"/>
<dbReference type="PANTHER" id="PTHR36503">
    <property type="entry name" value="BLR2520 PROTEIN"/>
    <property type="match status" value="1"/>
</dbReference>
<evidence type="ECO:0000313" key="2">
    <source>
        <dbReference type="Proteomes" id="UP000094385"/>
    </source>
</evidence>
<proteinExistence type="predicted"/>
<dbReference type="Proteomes" id="UP000094385">
    <property type="component" value="Unassembled WGS sequence"/>
</dbReference>
<dbReference type="PANTHER" id="PTHR36503:SF2">
    <property type="entry name" value="BLR2408 PROTEIN"/>
    <property type="match status" value="1"/>
</dbReference>